<sequence length="163" mass="18535">MNSKESRRPSNLRSIRIREATNNGYQPSTTFGDALSMYAGSGGGSEIVQNSYKLEPDRRFPVQEVQKVVEQVLKENLKNQKYEREKCSKLCPSLSRLIQDKVKSIGLQRYKLITVVLIGENKSQSARVASRCLWNENFDSYASASFYTETLFAQATVYGIYLE</sequence>
<evidence type="ECO:0000313" key="2">
    <source>
        <dbReference type="EMBL" id="CAB3978419.1"/>
    </source>
</evidence>
<accession>A0A6S7FR04</accession>
<organism evidence="2 3">
    <name type="scientific">Paramuricea clavata</name>
    <name type="common">Red gorgonian</name>
    <name type="synonym">Violescent sea-whip</name>
    <dbReference type="NCBI Taxonomy" id="317549"/>
    <lineage>
        <taxon>Eukaryota</taxon>
        <taxon>Metazoa</taxon>
        <taxon>Cnidaria</taxon>
        <taxon>Anthozoa</taxon>
        <taxon>Octocorallia</taxon>
        <taxon>Malacalcyonacea</taxon>
        <taxon>Plexauridae</taxon>
        <taxon>Paramuricea</taxon>
    </lineage>
</organism>
<dbReference type="OrthoDB" id="5956730at2759"/>
<dbReference type="Pfam" id="PF03645">
    <property type="entry name" value="Tctex-1"/>
    <property type="match status" value="1"/>
</dbReference>
<comment type="similarity">
    <text evidence="1">Belongs to the dynein light chain Tctex-type family.</text>
</comment>
<reference evidence="2" key="1">
    <citation type="submission" date="2020-04" db="EMBL/GenBank/DDBJ databases">
        <authorList>
            <person name="Alioto T."/>
            <person name="Alioto T."/>
            <person name="Gomez Garrido J."/>
        </authorList>
    </citation>
    <scope>NUCLEOTIDE SEQUENCE</scope>
    <source>
        <strain evidence="2">A484AB</strain>
    </source>
</reference>
<dbReference type="GO" id="GO:0005868">
    <property type="term" value="C:cytoplasmic dynein complex"/>
    <property type="evidence" value="ECO:0007669"/>
    <property type="project" value="TreeGrafter"/>
</dbReference>
<dbReference type="AlphaFoldDB" id="A0A6S7FR04"/>
<dbReference type="GO" id="GO:0005737">
    <property type="term" value="C:cytoplasm"/>
    <property type="evidence" value="ECO:0007669"/>
    <property type="project" value="TreeGrafter"/>
</dbReference>
<dbReference type="PANTHER" id="PTHR21255">
    <property type="entry name" value="T-COMPLEX-ASSOCIATED-TESTIS-EXPRESSED 1/ DYNEIN LIGHT CHAIN"/>
    <property type="match status" value="1"/>
</dbReference>
<evidence type="ECO:0000313" key="3">
    <source>
        <dbReference type="Proteomes" id="UP001152795"/>
    </source>
</evidence>
<evidence type="ECO:0000256" key="1">
    <source>
        <dbReference type="ARBA" id="ARBA00005361"/>
    </source>
</evidence>
<dbReference type="Gene3D" id="3.30.1140.40">
    <property type="entry name" value="Tctex-1"/>
    <property type="match status" value="1"/>
</dbReference>
<protein>
    <submittedName>
        <fullName evidence="2">Uncharacterized protein</fullName>
    </submittedName>
</protein>
<name>A0A6S7FR04_PARCT</name>
<proteinExistence type="inferred from homology"/>
<comment type="caution">
    <text evidence="2">The sequence shown here is derived from an EMBL/GenBank/DDBJ whole genome shotgun (WGS) entry which is preliminary data.</text>
</comment>
<dbReference type="CDD" id="cd21451">
    <property type="entry name" value="DLC-like_TCTEX1D"/>
    <property type="match status" value="1"/>
</dbReference>
<gene>
    <name evidence="2" type="ORF">PACLA_8A020217</name>
</gene>
<dbReference type="InterPro" id="IPR038586">
    <property type="entry name" value="Tctex-1-like_sf"/>
</dbReference>
<keyword evidence="3" id="KW-1185">Reference proteome</keyword>
<dbReference type="GO" id="GO:0007018">
    <property type="term" value="P:microtubule-based movement"/>
    <property type="evidence" value="ECO:0007669"/>
    <property type="project" value="TreeGrafter"/>
</dbReference>
<dbReference type="InterPro" id="IPR005334">
    <property type="entry name" value="Tctex-1-like"/>
</dbReference>
<dbReference type="Proteomes" id="UP001152795">
    <property type="component" value="Unassembled WGS sequence"/>
</dbReference>
<dbReference type="GO" id="GO:0045505">
    <property type="term" value="F:dynein intermediate chain binding"/>
    <property type="evidence" value="ECO:0007669"/>
    <property type="project" value="TreeGrafter"/>
</dbReference>
<dbReference type="PANTHER" id="PTHR21255:SF65">
    <property type="entry name" value="TCTEX1 DOMAIN-CONTAINING PROTEIN 2"/>
    <property type="match status" value="1"/>
</dbReference>
<dbReference type="EMBL" id="CACRXK020000111">
    <property type="protein sequence ID" value="CAB3978419.1"/>
    <property type="molecule type" value="Genomic_DNA"/>
</dbReference>